<evidence type="ECO:0000256" key="6">
    <source>
        <dbReference type="ARBA" id="ARBA00022853"/>
    </source>
</evidence>
<evidence type="ECO:0000259" key="10">
    <source>
        <dbReference type="SMART" id="SM00249"/>
    </source>
</evidence>
<comment type="subcellular location">
    <subcellularLocation>
        <location evidence="1">Nucleus</location>
    </subcellularLocation>
</comment>
<evidence type="ECO:0000256" key="7">
    <source>
        <dbReference type="ARBA" id="ARBA00023242"/>
    </source>
</evidence>
<dbReference type="InterPro" id="IPR001965">
    <property type="entry name" value="Znf_PHD"/>
</dbReference>
<feature type="compositionally biased region" description="Polar residues" evidence="9">
    <location>
        <begin position="450"/>
        <end position="460"/>
    </location>
</feature>
<evidence type="ECO:0000313" key="12">
    <source>
        <dbReference type="EMBL" id="KAH7155270.1"/>
    </source>
</evidence>
<feature type="compositionally biased region" description="Low complexity" evidence="9">
    <location>
        <begin position="328"/>
        <end position="341"/>
    </location>
</feature>
<proteinExistence type="inferred from homology"/>
<evidence type="ECO:0008006" key="14">
    <source>
        <dbReference type="Google" id="ProtNLM"/>
    </source>
</evidence>
<reference evidence="12" key="1">
    <citation type="journal article" date="2021" name="Nat. Commun.">
        <title>Genetic determinants of endophytism in the Arabidopsis root mycobiome.</title>
        <authorList>
            <person name="Mesny F."/>
            <person name="Miyauchi S."/>
            <person name="Thiergart T."/>
            <person name="Pickel B."/>
            <person name="Atanasova L."/>
            <person name="Karlsson M."/>
            <person name="Huettel B."/>
            <person name="Barry K.W."/>
            <person name="Haridas S."/>
            <person name="Chen C."/>
            <person name="Bauer D."/>
            <person name="Andreopoulos W."/>
            <person name="Pangilinan J."/>
            <person name="LaButti K."/>
            <person name="Riley R."/>
            <person name="Lipzen A."/>
            <person name="Clum A."/>
            <person name="Drula E."/>
            <person name="Henrissat B."/>
            <person name="Kohler A."/>
            <person name="Grigoriev I.V."/>
            <person name="Martin F.M."/>
            <person name="Hacquard S."/>
        </authorList>
    </citation>
    <scope>NUCLEOTIDE SEQUENCE</scope>
    <source>
        <strain evidence="12">MPI-CAGE-AT-0021</strain>
    </source>
</reference>
<feature type="region of interest" description="Disordered" evidence="9">
    <location>
        <begin position="1"/>
        <end position="45"/>
    </location>
</feature>
<feature type="compositionally biased region" description="Basic and acidic residues" evidence="9">
    <location>
        <begin position="513"/>
        <end position="523"/>
    </location>
</feature>
<dbReference type="AlphaFoldDB" id="A0A9P9F7X3"/>
<feature type="compositionally biased region" description="Pro residues" evidence="9">
    <location>
        <begin position="436"/>
        <end position="446"/>
    </location>
</feature>
<feature type="compositionally biased region" description="Polar residues" evidence="9">
    <location>
        <begin position="467"/>
        <end position="476"/>
    </location>
</feature>
<comment type="caution">
    <text evidence="12">The sequence shown here is derived from an EMBL/GenBank/DDBJ whole genome shotgun (WGS) entry which is preliminary data.</text>
</comment>
<dbReference type="GO" id="GO:0006325">
    <property type="term" value="P:chromatin organization"/>
    <property type="evidence" value="ECO:0007669"/>
    <property type="project" value="UniProtKB-KW"/>
</dbReference>
<feature type="region of interest" description="Disordered" evidence="9">
    <location>
        <begin position="268"/>
        <end position="601"/>
    </location>
</feature>
<dbReference type="GO" id="GO:0033698">
    <property type="term" value="C:Rpd3L complex"/>
    <property type="evidence" value="ECO:0007669"/>
    <property type="project" value="TreeGrafter"/>
</dbReference>
<feature type="region of interest" description="Disordered" evidence="9">
    <location>
        <begin position="105"/>
        <end position="155"/>
    </location>
</feature>
<feature type="site" description="Histone H3K4me3 binding" evidence="8">
    <location>
        <position position="660"/>
    </location>
</feature>
<dbReference type="SUPFAM" id="SSF57903">
    <property type="entry name" value="FYVE/PHD zinc finger"/>
    <property type="match status" value="1"/>
</dbReference>
<evidence type="ECO:0000256" key="1">
    <source>
        <dbReference type="ARBA" id="ARBA00004123"/>
    </source>
</evidence>
<evidence type="ECO:0000256" key="2">
    <source>
        <dbReference type="ARBA" id="ARBA00010210"/>
    </source>
</evidence>
<evidence type="ECO:0000256" key="5">
    <source>
        <dbReference type="ARBA" id="ARBA00022833"/>
    </source>
</evidence>
<dbReference type="InterPro" id="IPR028651">
    <property type="entry name" value="ING_fam"/>
</dbReference>
<dbReference type="Proteomes" id="UP000717696">
    <property type="component" value="Unassembled WGS sequence"/>
</dbReference>
<dbReference type="InterPro" id="IPR013083">
    <property type="entry name" value="Znf_RING/FYVE/PHD"/>
</dbReference>
<comment type="similarity">
    <text evidence="2">Belongs to the ING family.</text>
</comment>
<dbReference type="Pfam" id="PF12998">
    <property type="entry name" value="ING"/>
    <property type="match status" value="1"/>
</dbReference>
<dbReference type="Gene3D" id="3.30.40.10">
    <property type="entry name" value="Zinc/RING finger domain, C3HC4 (zinc finger)"/>
    <property type="match status" value="1"/>
</dbReference>
<name>A0A9P9F7X3_9HYPO</name>
<dbReference type="PANTHER" id="PTHR10333:SF42">
    <property type="entry name" value="INHIBITOR OF GROWTH PROTEIN 5"/>
    <property type="match status" value="1"/>
</dbReference>
<feature type="compositionally biased region" description="Basic and acidic residues" evidence="9">
    <location>
        <begin position="533"/>
        <end position="547"/>
    </location>
</feature>
<accession>A0A9P9F7X3</accession>
<evidence type="ECO:0000256" key="9">
    <source>
        <dbReference type="SAM" id="MobiDB-lite"/>
    </source>
</evidence>
<organism evidence="12 13">
    <name type="scientific">Dactylonectria estremocensis</name>
    <dbReference type="NCBI Taxonomy" id="1079267"/>
    <lineage>
        <taxon>Eukaryota</taxon>
        <taxon>Fungi</taxon>
        <taxon>Dikarya</taxon>
        <taxon>Ascomycota</taxon>
        <taxon>Pezizomycotina</taxon>
        <taxon>Sordariomycetes</taxon>
        <taxon>Hypocreomycetidae</taxon>
        <taxon>Hypocreales</taxon>
        <taxon>Nectriaceae</taxon>
        <taxon>Dactylonectria</taxon>
    </lineage>
</organism>
<dbReference type="GO" id="GO:0006355">
    <property type="term" value="P:regulation of DNA-templated transcription"/>
    <property type="evidence" value="ECO:0007669"/>
    <property type="project" value="TreeGrafter"/>
</dbReference>
<dbReference type="SMART" id="SM00249">
    <property type="entry name" value="PHD"/>
    <property type="match status" value="1"/>
</dbReference>
<dbReference type="OrthoDB" id="4173905at2759"/>
<dbReference type="InterPro" id="IPR011011">
    <property type="entry name" value="Znf_FYVE_PHD"/>
</dbReference>
<dbReference type="GO" id="GO:0008270">
    <property type="term" value="F:zinc ion binding"/>
    <property type="evidence" value="ECO:0007669"/>
    <property type="project" value="UniProtKB-KW"/>
</dbReference>
<keyword evidence="7" id="KW-0539">Nucleus</keyword>
<sequence length="817" mass="88957">MKSAKPPAADTPSHRRSQPVRQTRTNPPRSSANVGRASGRDLVGAGSLSDQPIEIFPAITHFADAITALPKELVRHFTLLKEVDAKLFAPEDQLFRLVAAAAKAPLPEPRPSNEASSSIATGSAPMSAQNSSSGIATNNGPHLVPSADNSHKDLVFDPSNLPRRHLYRQTAIKIQEMLVSLEEKNHVISTANEALQAQLARIDDVWPHLENEFSEETKWGSTTHWAYPENRTGRSSQADRARRDGAAAISAAAQALADEAAARSDARKQAVLAKKASRAQANHTNSNAHNHDDEFDDHEGRHKGETKKPQASKSRKTTETNNVGLGITTTATTTTPSSTPSGNPPQKRRKVEKPTNGVTAERAMSTVFGAAAPKAKTTSPRATPAPEGPKKRKALPSGSGQSKKSRNGVTPITLSATSSPVLTELPEPKAVAVQPSPAPSVAPIPVPTRARQNSLQSANLENGKARPTSSASSKPNGNVAATPDPHTPQSSAWPRSVPETKVVKEPIVPIKTEPAKKEPERPEPVPVPAPVVTKKENKPEEIERKSESVPPTPQSATVTTKSGRASKPSTPALASFQDAARSRSSRNAESGGIHKKTQKKTGTTIHALVSHLVNEDTNSNIQGDEEEGEIDADEPTYCYCNSVSYGEMVACDADGCPREWFHLECVGLKVAPTTKGKFSAQSFDASTPWLTRHSKMVLRRLQGTSKDGREEGQWTIAVKRRRTRVTNESRWNHRGIDNRFWKDSNHLKVGVHVYDRHKRRFIFFYFFLGGEETTVTQHRLFFSALLARAGRRTTRTLRQALRWSVRNRTRSVLRDTG</sequence>
<keyword evidence="4" id="KW-0863">Zinc-finger</keyword>
<protein>
    <recommendedName>
        <fullName evidence="14">Inhibitor of growth protein N-terminal histone-binding domain-containing protein</fullName>
    </recommendedName>
</protein>
<dbReference type="EMBL" id="JAGMUU010000004">
    <property type="protein sequence ID" value="KAH7155270.1"/>
    <property type="molecule type" value="Genomic_DNA"/>
</dbReference>
<feature type="site" description="Histone H3K4me3 binding" evidence="8">
    <location>
        <position position="648"/>
    </location>
</feature>
<feature type="compositionally biased region" description="Polar residues" evidence="9">
    <location>
        <begin position="279"/>
        <end position="288"/>
    </location>
</feature>
<feature type="compositionally biased region" description="Polar residues" evidence="9">
    <location>
        <begin position="398"/>
        <end position="421"/>
    </location>
</feature>
<dbReference type="InterPro" id="IPR024610">
    <property type="entry name" value="ING_N_histone-binding"/>
</dbReference>
<evidence type="ECO:0000313" key="13">
    <source>
        <dbReference type="Proteomes" id="UP000717696"/>
    </source>
</evidence>
<feature type="region of interest" description="Disordered" evidence="9">
    <location>
        <begin position="218"/>
        <end position="245"/>
    </location>
</feature>
<feature type="compositionally biased region" description="Polar residues" evidence="9">
    <location>
        <begin position="19"/>
        <end position="33"/>
    </location>
</feature>
<feature type="compositionally biased region" description="Polar residues" evidence="9">
    <location>
        <begin position="554"/>
        <end position="569"/>
    </location>
</feature>
<keyword evidence="5" id="KW-0862">Zinc</keyword>
<keyword evidence="3" id="KW-0479">Metal-binding</keyword>
<evidence type="ECO:0000256" key="3">
    <source>
        <dbReference type="ARBA" id="ARBA00022723"/>
    </source>
</evidence>
<keyword evidence="13" id="KW-1185">Reference proteome</keyword>
<feature type="site" description="Histone H3K4me3 binding" evidence="8">
    <location>
        <position position="637"/>
    </location>
</feature>
<keyword evidence="6" id="KW-0156">Chromatin regulator</keyword>
<dbReference type="CDD" id="cd15505">
    <property type="entry name" value="PHD_ING"/>
    <property type="match status" value="1"/>
</dbReference>
<dbReference type="PANTHER" id="PTHR10333">
    <property type="entry name" value="INHIBITOR OF GROWTH PROTEIN"/>
    <property type="match status" value="1"/>
</dbReference>
<feature type="compositionally biased region" description="Polar residues" evidence="9">
    <location>
        <begin position="113"/>
        <end position="140"/>
    </location>
</feature>
<feature type="site" description="Histone H3K4me3 binding" evidence="8">
    <location>
        <position position="652"/>
    </location>
</feature>
<dbReference type="SMART" id="SM01408">
    <property type="entry name" value="ING"/>
    <property type="match status" value="1"/>
</dbReference>
<gene>
    <name evidence="12" type="ORF">B0J13DRAFT_221972</name>
</gene>
<evidence type="ECO:0000259" key="11">
    <source>
        <dbReference type="SMART" id="SM01408"/>
    </source>
</evidence>
<dbReference type="GO" id="GO:0070210">
    <property type="term" value="C:Rpd3L-Expanded complex"/>
    <property type="evidence" value="ECO:0007669"/>
    <property type="project" value="TreeGrafter"/>
</dbReference>
<feature type="domain" description="Zinc finger PHD-type" evidence="10">
    <location>
        <begin position="637"/>
        <end position="694"/>
    </location>
</feature>
<feature type="domain" description="Inhibitor of growth protein N-terminal histone-binding" evidence="11">
    <location>
        <begin position="58"/>
        <end position="209"/>
    </location>
</feature>
<feature type="compositionally biased region" description="Basic and acidic residues" evidence="9">
    <location>
        <begin position="298"/>
        <end position="308"/>
    </location>
</feature>
<evidence type="ECO:0000256" key="4">
    <source>
        <dbReference type="ARBA" id="ARBA00022771"/>
    </source>
</evidence>
<evidence type="ECO:0000256" key="8">
    <source>
        <dbReference type="PIRSR" id="PIRSR628651-50"/>
    </source>
</evidence>